<dbReference type="GO" id="GO:0035091">
    <property type="term" value="F:phosphatidylinositol binding"/>
    <property type="evidence" value="ECO:0007669"/>
    <property type="project" value="TreeGrafter"/>
</dbReference>
<dbReference type="PROSITE" id="PS50106">
    <property type="entry name" value="PDZ"/>
    <property type="match status" value="2"/>
</dbReference>
<dbReference type="Gene3D" id="2.30.42.10">
    <property type="match status" value="2"/>
</dbReference>
<dbReference type="GO" id="GO:0051660">
    <property type="term" value="P:establishment of centrosome localization"/>
    <property type="evidence" value="ECO:0007669"/>
    <property type="project" value="TreeGrafter"/>
</dbReference>
<protein>
    <submittedName>
        <fullName evidence="2">Uncharacterized protein</fullName>
    </submittedName>
</protein>
<dbReference type="EMBL" id="UZAI01000923">
    <property type="protein sequence ID" value="VDO57596.1"/>
    <property type="molecule type" value="Genomic_DNA"/>
</dbReference>
<feature type="region of interest" description="Disordered" evidence="1">
    <location>
        <begin position="44"/>
        <end position="108"/>
    </location>
</feature>
<feature type="compositionally biased region" description="Basic residues" evidence="1">
    <location>
        <begin position="87"/>
        <end position="100"/>
    </location>
</feature>
<feature type="non-terminal residue" evidence="2">
    <location>
        <position position="1"/>
    </location>
</feature>
<dbReference type="PANTHER" id="PTHR16484:SF17">
    <property type="entry name" value="BAZOOKA, ISOFORM B"/>
    <property type="match status" value="1"/>
</dbReference>
<dbReference type="GO" id="GO:0008104">
    <property type="term" value="P:intracellular protein localization"/>
    <property type="evidence" value="ECO:0007669"/>
    <property type="project" value="TreeGrafter"/>
</dbReference>
<dbReference type="GO" id="GO:0030010">
    <property type="term" value="P:establishment of cell polarity"/>
    <property type="evidence" value="ECO:0007669"/>
    <property type="project" value="TreeGrafter"/>
</dbReference>
<accession>A0A183LHK0</accession>
<feature type="compositionally biased region" description="Polar residues" evidence="1">
    <location>
        <begin position="503"/>
        <end position="519"/>
    </location>
</feature>
<feature type="region of interest" description="Disordered" evidence="1">
    <location>
        <begin position="503"/>
        <end position="567"/>
    </location>
</feature>
<dbReference type="InterPro" id="IPR036034">
    <property type="entry name" value="PDZ_sf"/>
</dbReference>
<gene>
    <name evidence="2" type="ORF">SMRZ_LOCUS3275</name>
</gene>
<dbReference type="SMART" id="SM00228">
    <property type="entry name" value="PDZ"/>
    <property type="match status" value="2"/>
</dbReference>
<dbReference type="GO" id="GO:0005938">
    <property type="term" value="C:cell cortex"/>
    <property type="evidence" value="ECO:0007669"/>
    <property type="project" value="TreeGrafter"/>
</dbReference>
<dbReference type="SUPFAM" id="SSF50156">
    <property type="entry name" value="PDZ domain-like"/>
    <property type="match status" value="2"/>
</dbReference>
<feature type="region of interest" description="Disordered" evidence="1">
    <location>
        <begin position="346"/>
        <end position="390"/>
    </location>
</feature>
<dbReference type="Pfam" id="PF00595">
    <property type="entry name" value="PDZ"/>
    <property type="match status" value="1"/>
</dbReference>
<dbReference type="InterPro" id="IPR001478">
    <property type="entry name" value="PDZ"/>
</dbReference>
<organism evidence="2 3">
    <name type="scientific">Schistosoma margrebowiei</name>
    <dbReference type="NCBI Taxonomy" id="48269"/>
    <lineage>
        <taxon>Eukaryota</taxon>
        <taxon>Metazoa</taxon>
        <taxon>Spiralia</taxon>
        <taxon>Lophotrochozoa</taxon>
        <taxon>Platyhelminthes</taxon>
        <taxon>Trematoda</taxon>
        <taxon>Digenea</taxon>
        <taxon>Strigeidida</taxon>
        <taxon>Schistosomatoidea</taxon>
        <taxon>Schistosomatidae</taxon>
        <taxon>Schistosoma</taxon>
    </lineage>
</organism>
<feature type="compositionally biased region" description="Basic and acidic residues" evidence="1">
    <location>
        <begin position="525"/>
        <end position="534"/>
    </location>
</feature>
<dbReference type="GO" id="GO:0045197">
    <property type="term" value="P:establishment or maintenance of epithelial cell apical/basal polarity"/>
    <property type="evidence" value="ECO:0007669"/>
    <property type="project" value="TreeGrafter"/>
</dbReference>
<evidence type="ECO:0000313" key="2">
    <source>
        <dbReference type="EMBL" id="VDO57596.1"/>
    </source>
</evidence>
<feature type="region of interest" description="Disordered" evidence="1">
    <location>
        <begin position="871"/>
        <end position="890"/>
    </location>
</feature>
<dbReference type="GO" id="GO:0043296">
    <property type="term" value="C:apical junction complex"/>
    <property type="evidence" value="ECO:0007669"/>
    <property type="project" value="TreeGrafter"/>
</dbReference>
<feature type="compositionally biased region" description="Low complexity" evidence="1">
    <location>
        <begin position="1013"/>
        <end position="1231"/>
    </location>
</feature>
<evidence type="ECO:0000256" key="1">
    <source>
        <dbReference type="SAM" id="MobiDB-lite"/>
    </source>
</evidence>
<keyword evidence="3" id="KW-1185">Reference proteome</keyword>
<dbReference type="GO" id="GO:0007155">
    <property type="term" value="P:cell adhesion"/>
    <property type="evidence" value="ECO:0007669"/>
    <property type="project" value="TreeGrafter"/>
</dbReference>
<feature type="region of interest" description="Disordered" evidence="1">
    <location>
        <begin position="131"/>
        <end position="153"/>
    </location>
</feature>
<reference evidence="2 3" key="1">
    <citation type="submission" date="2018-11" db="EMBL/GenBank/DDBJ databases">
        <authorList>
            <consortium name="Pathogen Informatics"/>
        </authorList>
    </citation>
    <scope>NUCLEOTIDE SEQUENCE [LARGE SCALE GENOMIC DNA]</scope>
    <source>
        <strain evidence="2 3">Zambia</strain>
    </source>
</reference>
<dbReference type="InterPro" id="IPR052213">
    <property type="entry name" value="PAR3"/>
</dbReference>
<feature type="non-terminal residue" evidence="2">
    <location>
        <position position="1231"/>
    </location>
</feature>
<feature type="region of interest" description="Disordered" evidence="1">
    <location>
        <begin position="175"/>
        <end position="197"/>
    </location>
</feature>
<feature type="compositionally biased region" description="Polar residues" evidence="1">
    <location>
        <begin position="44"/>
        <end position="79"/>
    </location>
</feature>
<feature type="compositionally biased region" description="Low complexity" evidence="1">
    <location>
        <begin position="175"/>
        <end position="187"/>
    </location>
</feature>
<dbReference type="PANTHER" id="PTHR16484">
    <property type="entry name" value="PARTITIONING DEFECTIVE 3 RELATED"/>
    <property type="match status" value="1"/>
</dbReference>
<dbReference type="STRING" id="48269.A0A183LHK0"/>
<dbReference type="GO" id="GO:0005912">
    <property type="term" value="C:adherens junction"/>
    <property type="evidence" value="ECO:0007669"/>
    <property type="project" value="TreeGrafter"/>
</dbReference>
<sequence length="1231" mass="135942">ERSALLPFSCDVDCSTPSPPLSTRSTHNNNSYLELFASQPTNTAATLQRNSSYSPTDSKSHTIKYTGNSTHSTITPINEQENDRQSSQHRKPHRQRRQHHHENLSSFHRHSVLRQSLGGINVLTHHTNALHQNSSEPDNEISPKSYDNNVDDIRKCTPKRVDNKFIDYLSSSASSIHTNSSSKSLKNSNHRHHRHSDDVDDYQLKTFRLSNLPPWDHLNYALKPFTSNHHGSETKFKGFRLVHKAIQSEYCLSRVHISSYNNYNSIPFQLNDIIVSVNNHKLSTMSEAEALQYVYNAFKDAQHYTIDVDILRSSLSSRKSFNNESSSTLLNQSLITRQKSDSGYSNSIEVNIASNPHRPRRRREGECKNYSSCEITPERSPYKNDKKEQKDRTLLIRNTNRTNLSRLSLMDYPDSPNICLKSRQMSAVDSVSRNSSDNNHGVVDYDDRINTATFASSLCSSNLADSGFVTIRRPKQPSRLTIINSDSGDVANNRFSLTSAGLLSSLDNSNNKARNSPKQLSPKVDTIDNRHLDNNRSNSRTLTPHTTEVTSPCIPRRSLNMSSKDPNAFNTRTIGQTMHIQLTKMLTTGLGFTLTSRDTQTQSSQMSDPVYVKKILPDGAAIQDGRLLAGDRLLAIDGEEVRSLNQVLSQLRSLTPGKQVDLLISRQMSCDLHSNTRKSSQKHLPPRPFMTCTFEYQLPLDTTTNQSDTIKGPPVLGINFKWSNDILTSLLLSSSPSSPQTVTTKSVTRPASPSQYSPIPGLYVDSLLPDTLVTSSNHVTVKTGDRLVAINDESVDGMNAKTIVNKLKNVIKQCHERNISSSEQSSASFTLTVHRYKNQNDRRSSVGDTLKLTSAHPPSCRHIKTTREAVEKGHPGRHEHGKLNSPADSQDTCSLSFTLNDSRRRLLHRSDSISSEIGSHILHHDYHGDSHSHLSSQRSDIHEDNHLLSTESLLKVNHPTSRNLSVPSNRNFLRDGFGRRSVSEKRHGHVDASQYSFFQTNILPNRYKMPEANNNNNNNNNSSSSSSSSNSNSNNNNNNNNNSSSSSSSSNSNSNNNNNNNNNSSSSSSSSNSNSNNNNNNNNNSSSSSSSSNSNSNNNNNNNNNSSSSSSSSNSNSNNNNNNNNNSSSSSSSSNSNSNNNNNNNNNSSSSSSSSNSNSNNNNNNNNNSSSSSSSSNSNSNNNNNNNNNSSSSSSSSNSNSNNNNNNNNNSSSSSSSSNSNSNNNNNNNNN</sequence>
<evidence type="ECO:0000313" key="3">
    <source>
        <dbReference type="Proteomes" id="UP000277204"/>
    </source>
</evidence>
<feature type="compositionally biased region" description="Polar residues" evidence="1">
    <location>
        <begin position="535"/>
        <end position="550"/>
    </location>
</feature>
<proteinExistence type="predicted"/>
<dbReference type="AlphaFoldDB" id="A0A183LHK0"/>
<feature type="region of interest" description="Disordered" evidence="1">
    <location>
        <begin position="735"/>
        <end position="754"/>
    </location>
</feature>
<dbReference type="GO" id="GO:0016324">
    <property type="term" value="C:apical plasma membrane"/>
    <property type="evidence" value="ECO:0007669"/>
    <property type="project" value="TreeGrafter"/>
</dbReference>
<feature type="compositionally biased region" description="Basic and acidic residues" evidence="1">
    <location>
        <begin position="376"/>
        <end position="390"/>
    </location>
</feature>
<feature type="region of interest" description="Disordered" evidence="1">
    <location>
        <begin position="1007"/>
        <end position="1231"/>
    </location>
</feature>
<dbReference type="GO" id="GO:0000226">
    <property type="term" value="P:microtubule cytoskeleton organization"/>
    <property type="evidence" value="ECO:0007669"/>
    <property type="project" value="TreeGrafter"/>
</dbReference>
<dbReference type="CDD" id="cd23058">
    <property type="entry name" value="PDZ2_Par3-like"/>
    <property type="match status" value="1"/>
</dbReference>
<name>A0A183LHK0_9TREM</name>
<feature type="compositionally biased region" description="Basic and acidic residues" evidence="1">
    <location>
        <begin position="871"/>
        <end position="882"/>
    </location>
</feature>
<dbReference type="Proteomes" id="UP000277204">
    <property type="component" value="Unassembled WGS sequence"/>
</dbReference>
<feature type="compositionally biased region" description="Low complexity" evidence="1">
    <location>
        <begin position="735"/>
        <end position="748"/>
    </location>
</feature>